<keyword evidence="2" id="KW-0245">EGF-like domain</keyword>
<feature type="domain" description="Cadherin" evidence="13">
    <location>
        <begin position="1245"/>
        <end position="1353"/>
    </location>
</feature>
<name>A0AAV7K787_9METZ</name>
<proteinExistence type="predicted"/>
<dbReference type="PANTHER" id="PTHR24025:SF23">
    <property type="entry name" value="NEURAL-CADHERIN"/>
    <property type="match status" value="1"/>
</dbReference>
<dbReference type="Pfam" id="PF00028">
    <property type="entry name" value="Cadherin"/>
    <property type="match status" value="11"/>
</dbReference>
<feature type="domain" description="Cadherin" evidence="13">
    <location>
        <begin position="288"/>
        <end position="396"/>
    </location>
</feature>
<keyword evidence="3" id="KW-0812">Transmembrane</keyword>
<dbReference type="InterPro" id="IPR050971">
    <property type="entry name" value="Cadherin-domain_protein"/>
</dbReference>
<feature type="domain" description="Cadherin" evidence="13">
    <location>
        <begin position="506"/>
        <end position="608"/>
    </location>
</feature>
<organism evidence="14 15">
    <name type="scientific">Oopsacas minuta</name>
    <dbReference type="NCBI Taxonomy" id="111878"/>
    <lineage>
        <taxon>Eukaryota</taxon>
        <taxon>Metazoa</taxon>
        <taxon>Porifera</taxon>
        <taxon>Hexactinellida</taxon>
        <taxon>Hexasterophora</taxon>
        <taxon>Lyssacinosida</taxon>
        <taxon>Leucopsacidae</taxon>
        <taxon>Oopsacas</taxon>
    </lineage>
</organism>
<dbReference type="PRINTS" id="PR00205">
    <property type="entry name" value="CADHERIN"/>
</dbReference>
<sequence length="1463" mass="158417">MVYSRYNSLEIVNTYISYIMINSGEAQVQVAKTDIDRELLSNYELILAARDHGTPTRQGTSTIRIDILDVNDNSPVFSPSEYFGTISEDATAGTPVVLNTPIVFSDLDDGLNSEVILSLDIDTIFSISPSYVISLIASMTLDREIESSFEIHIVAIDMGNPSLTSSATLSILVEDVNDNPPIFFPLSYSRILNEIVSVGTSVTTVFASDPDSGANMEISYHIFSGSQGNFDVNLASGLVQTTASLDRELTDSYDLVIIAFDSGSPFMTSTATVSIMIEDANDNMPLFTQSLYTGAVAENDSGSVVVILAALDTDINENAVLLFGFQDPIAGNILPFSIDSISGEMSVTGQLDRESTDIYSFDVVVRDNALIAMDRLTATANIVITINDVNDVAPSFPGVNSFRTSIQETTPITTIILSPIATDPDLGNGGNIKYSFSPLSTIFSVDVNTGEIRLIQSLDVDSDGPNGLSEYQITLVATDCGTPALSGSIPIIITVLNENDNVPIFDLPLYTVSVPENTSVDTVIITLIATDSDISGTIKYDIVGGNLDLLFSIDEDSGIVTNILSLFDLSNNIFELTVRAYESGDNSKSSLTSLHIQISDTNDNAPTFCQTADYQFTVNENSLIDTIIGQICGSDKDTGINGEFTFRIESGNDNNAFQIKQLPGSSTADITVANNTLNREIDDEYTLLLFITDNGIPALQSSPILVTIAILDVNDEIPTLDNLPFSIEVLEDAFGGTTIYQVLGSDSDSDSSLNADIFFNITDGNIGELFRIEPETGIITIIAPLNFNSQSEFTLTIQVSDKGLPPLFAQSTLQISIIDVNNHAPVFMPPYEISISEIFPMGSFVISVAATDQDATTNANLTYSISSGVNDVHFAIDNSGNITLNTDLDRETQSSYNLVVTACDMGTPMMCTSTQVTITITDNNDHVPVFSQPNYSFTVLEDRSADFKIGMVIATDLDEGVNGEVTYVFVSGDPLFSIDPNFGDILVDGVLDRETSDFYPLVIRAEDNGNPVLTALTNVSITVLDVNDNSPIIDVFSFSSQIREDAGFGELVFDVDVTDIDEGTNSRITLSILGGDFGDFFIIADTGSIHVNSSLSAEKIMQYELIIQAADGANPPRSDIQTLIIDIIDVNEFPPIFGQSIYYANLLEHSSSGTTIETVTASDFDVVGTVNSEISFFIPNLYSSDFAVDAVTGIITSIASFDREVSGSQLLVVMASNLNANPILQGSAEIQITIIDINDQIPYFINVPVTIEISELSPIGFSVLFLEALDDDDPTLGNGRVFFTSASENSAEFDRSFRINSDGLLEVNGLLDRENQQLYTAVAVVNDEGSPSLSSTTNIYIMLLDENDIPPLFSNSFYPIYYDEDLDPSSQNGRSRRLLTLEFTDADSVVDFQQSTFRLSSNSPFAAPEFSVTDSGELFLNIGLDRELLDTYTIFVEVINTVSFFFSKFISSFLFPENTMSTG</sequence>
<dbReference type="InterPro" id="IPR002126">
    <property type="entry name" value="Cadherin-like_dom"/>
</dbReference>
<gene>
    <name evidence="14" type="ORF">LOD99_15927</name>
</gene>
<evidence type="ECO:0000256" key="9">
    <source>
        <dbReference type="ARBA" id="ARBA00023136"/>
    </source>
</evidence>
<dbReference type="SMART" id="SM00112">
    <property type="entry name" value="CA"/>
    <property type="match status" value="13"/>
</dbReference>
<evidence type="ECO:0000256" key="2">
    <source>
        <dbReference type="ARBA" id="ARBA00022536"/>
    </source>
</evidence>
<dbReference type="PROSITE" id="PS00232">
    <property type="entry name" value="CADHERIN_1"/>
    <property type="match status" value="6"/>
</dbReference>
<feature type="domain" description="Cadherin" evidence="13">
    <location>
        <begin position="1354"/>
        <end position="1440"/>
    </location>
</feature>
<evidence type="ECO:0000256" key="8">
    <source>
        <dbReference type="ARBA" id="ARBA00022989"/>
    </source>
</evidence>
<keyword evidence="9" id="KW-0472">Membrane</keyword>
<dbReference type="GO" id="GO:0005509">
    <property type="term" value="F:calcium ion binding"/>
    <property type="evidence" value="ECO:0007669"/>
    <property type="project" value="UniProtKB-UniRule"/>
</dbReference>
<dbReference type="GO" id="GO:0005911">
    <property type="term" value="C:cell-cell junction"/>
    <property type="evidence" value="ECO:0007669"/>
    <property type="project" value="TreeGrafter"/>
</dbReference>
<feature type="domain" description="Cadherin" evidence="13">
    <location>
        <begin position="398"/>
        <end position="505"/>
    </location>
</feature>
<feature type="domain" description="Cadherin" evidence="13">
    <location>
        <begin position="610"/>
        <end position="720"/>
    </location>
</feature>
<keyword evidence="4" id="KW-0732">Signal</keyword>
<evidence type="ECO:0000256" key="10">
    <source>
        <dbReference type="ARBA" id="ARBA00023157"/>
    </source>
</evidence>
<feature type="domain" description="Cadherin" evidence="13">
    <location>
        <begin position="184"/>
        <end position="287"/>
    </location>
</feature>
<evidence type="ECO:0000256" key="6">
    <source>
        <dbReference type="ARBA" id="ARBA00022837"/>
    </source>
</evidence>
<keyword evidence="10" id="KW-1015">Disulfide bond</keyword>
<feature type="domain" description="Cadherin" evidence="13">
    <location>
        <begin position="721"/>
        <end position="827"/>
    </location>
</feature>
<dbReference type="PROSITE" id="PS50268">
    <property type="entry name" value="CADHERIN_2"/>
    <property type="match status" value="14"/>
</dbReference>
<feature type="domain" description="Cadherin" evidence="13">
    <location>
        <begin position="827"/>
        <end position="930"/>
    </location>
</feature>
<feature type="domain" description="Cadherin" evidence="13">
    <location>
        <begin position="931"/>
        <end position="1033"/>
    </location>
</feature>
<dbReference type="SUPFAM" id="SSF49313">
    <property type="entry name" value="Cadherin-like"/>
    <property type="match status" value="14"/>
</dbReference>
<dbReference type="FunFam" id="2.60.40.60:FF:000013">
    <property type="entry name" value="Cadherin EGF LAG seven-pass G-type receptor"/>
    <property type="match status" value="1"/>
</dbReference>
<keyword evidence="15" id="KW-1185">Reference proteome</keyword>
<dbReference type="EMBL" id="JAKMXF010000122">
    <property type="protein sequence ID" value="KAI6657141.1"/>
    <property type="molecule type" value="Genomic_DNA"/>
</dbReference>
<dbReference type="GO" id="GO:0005886">
    <property type="term" value="C:plasma membrane"/>
    <property type="evidence" value="ECO:0007669"/>
    <property type="project" value="InterPro"/>
</dbReference>
<evidence type="ECO:0000256" key="11">
    <source>
        <dbReference type="ARBA" id="ARBA00023180"/>
    </source>
</evidence>
<evidence type="ECO:0000259" key="13">
    <source>
        <dbReference type="PROSITE" id="PS50268"/>
    </source>
</evidence>
<evidence type="ECO:0000256" key="1">
    <source>
        <dbReference type="ARBA" id="ARBA00004167"/>
    </source>
</evidence>
<accession>A0AAV7K787</accession>
<dbReference type="GO" id="GO:0007156">
    <property type="term" value="P:homophilic cell adhesion via plasma membrane adhesion molecules"/>
    <property type="evidence" value="ECO:0007669"/>
    <property type="project" value="InterPro"/>
</dbReference>
<feature type="domain" description="Cadherin" evidence="13">
    <location>
        <begin position="1138"/>
        <end position="1244"/>
    </location>
</feature>
<dbReference type="InterPro" id="IPR020894">
    <property type="entry name" value="Cadherin_CS"/>
</dbReference>
<comment type="subcellular location">
    <subcellularLocation>
        <location evidence="1">Membrane</location>
        <topology evidence="1">Single-pass membrane protein</topology>
    </subcellularLocation>
</comment>
<protein>
    <submittedName>
        <fullName evidence="14">Hedgling</fullName>
    </submittedName>
</protein>
<comment type="caution">
    <text evidence="14">The sequence shown here is derived from an EMBL/GenBank/DDBJ whole genome shotgun (WGS) entry which is preliminary data.</text>
</comment>
<keyword evidence="8" id="KW-1133">Transmembrane helix</keyword>
<keyword evidence="11" id="KW-0325">Glycoprotein</keyword>
<evidence type="ECO:0000313" key="14">
    <source>
        <dbReference type="EMBL" id="KAI6657141.1"/>
    </source>
</evidence>
<evidence type="ECO:0000256" key="3">
    <source>
        <dbReference type="ARBA" id="ARBA00022692"/>
    </source>
</evidence>
<dbReference type="Proteomes" id="UP001165289">
    <property type="component" value="Unassembled WGS sequence"/>
</dbReference>
<dbReference type="Gene3D" id="2.60.40.60">
    <property type="entry name" value="Cadherins"/>
    <property type="match status" value="14"/>
</dbReference>
<dbReference type="FunFam" id="2.60.40.60:FF:000092">
    <property type="entry name" value="Protocadherin 8"/>
    <property type="match status" value="1"/>
</dbReference>
<dbReference type="FunFam" id="2.60.40.60:FF:000039">
    <property type="entry name" value="FAT atypical cadherin 3"/>
    <property type="match status" value="1"/>
</dbReference>
<evidence type="ECO:0000256" key="12">
    <source>
        <dbReference type="PROSITE-ProRule" id="PRU00043"/>
    </source>
</evidence>
<evidence type="ECO:0000256" key="4">
    <source>
        <dbReference type="ARBA" id="ARBA00022729"/>
    </source>
</evidence>
<feature type="domain" description="Cadherin" evidence="13">
    <location>
        <begin position="1034"/>
        <end position="1137"/>
    </location>
</feature>
<feature type="domain" description="Cadherin" evidence="13">
    <location>
        <begin position="35"/>
        <end position="77"/>
    </location>
</feature>
<reference evidence="14 15" key="1">
    <citation type="journal article" date="2023" name="BMC Biol.">
        <title>The compact genome of the sponge Oopsacas minuta (Hexactinellida) is lacking key metazoan core genes.</title>
        <authorList>
            <person name="Santini S."/>
            <person name="Schenkelaars Q."/>
            <person name="Jourda C."/>
            <person name="Duchesne M."/>
            <person name="Belahbib H."/>
            <person name="Rocher C."/>
            <person name="Selva M."/>
            <person name="Riesgo A."/>
            <person name="Vervoort M."/>
            <person name="Leys S.P."/>
            <person name="Kodjabachian L."/>
            <person name="Le Bivic A."/>
            <person name="Borchiellini C."/>
            <person name="Claverie J.M."/>
            <person name="Renard E."/>
        </authorList>
    </citation>
    <scope>NUCLEOTIDE SEQUENCE [LARGE SCALE GENOMIC DNA]</scope>
    <source>
        <strain evidence="14">SPO-2</strain>
    </source>
</reference>
<feature type="domain" description="Cadherin" evidence="13">
    <location>
        <begin position="78"/>
        <end position="183"/>
    </location>
</feature>
<dbReference type="FunFam" id="2.60.40.60:FF:000020">
    <property type="entry name" value="Dachsous cadherin-related 1b"/>
    <property type="match status" value="2"/>
</dbReference>
<dbReference type="PANTHER" id="PTHR24025">
    <property type="entry name" value="DESMOGLEIN FAMILY MEMBER"/>
    <property type="match status" value="1"/>
</dbReference>
<evidence type="ECO:0000256" key="7">
    <source>
        <dbReference type="ARBA" id="ARBA00022889"/>
    </source>
</evidence>
<dbReference type="CDD" id="cd11304">
    <property type="entry name" value="Cadherin_repeat"/>
    <property type="match status" value="14"/>
</dbReference>
<keyword evidence="5" id="KW-0677">Repeat</keyword>
<evidence type="ECO:0000256" key="5">
    <source>
        <dbReference type="ARBA" id="ARBA00022737"/>
    </source>
</evidence>
<keyword evidence="6 12" id="KW-0106">Calcium</keyword>
<dbReference type="FunFam" id="2.60.40.60:FF:000104">
    <property type="entry name" value="cadherin-23 isoform X1"/>
    <property type="match status" value="1"/>
</dbReference>
<dbReference type="InterPro" id="IPR015919">
    <property type="entry name" value="Cadherin-like_sf"/>
</dbReference>
<keyword evidence="7" id="KW-0130">Cell adhesion</keyword>
<evidence type="ECO:0000313" key="15">
    <source>
        <dbReference type="Proteomes" id="UP001165289"/>
    </source>
</evidence>